<evidence type="ECO:0000313" key="1">
    <source>
        <dbReference type="EMBL" id="MDN3708443.1"/>
    </source>
</evidence>
<keyword evidence="3" id="KW-1185">Reference proteome</keyword>
<proteinExistence type="predicted"/>
<reference evidence="1" key="3">
    <citation type="submission" date="2023-06" db="EMBL/GenBank/DDBJ databases">
        <authorList>
            <person name="Lucena T."/>
            <person name="Sun Q."/>
        </authorList>
    </citation>
    <scope>NUCLEOTIDE SEQUENCE</scope>
    <source>
        <strain evidence="1">CECT 7184</strain>
    </source>
</reference>
<dbReference type="Proteomes" id="UP001242368">
    <property type="component" value="Unassembled WGS sequence"/>
</dbReference>
<dbReference type="EMBL" id="JAUFQU010000001">
    <property type="protein sequence ID" value="MDN3708443.1"/>
    <property type="molecule type" value="Genomic_DNA"/>
</dbReference>
<dbReference type="EMBL" id="JAUFQU010000034">
    <property type="protein sequence ID" value="MDN3709408.1"/>
    <property type="molecule type" value="Genomic_DNA"/>
</dbReference>
<reference evidence="1" key="1">
    <citation type="journal article" date="2014" name="Int. J. Syst. Evol. Microbiol.">
        <title>Complete genome of a new Firmicutes species belonging to the dominant human colonic microbiota ('Ruminococcus bicirculans') reveals two chromosomes and a selective capacity to utilize plant glucans.</title>
        <authorList>
            <consortium name="NISC Comparative Sequencing Program"/>
            <person name="Wegmann U."/>
            <person name="Louis P."/>
            <person name="Goesmann A."/>
            <person name="Henrissat B."/>
            <person name="Duncan S.H."/>
            <person name="Flint H.J."/>
        </authorList>
    </citation>
    <scope>NUCLEOTIDE SEQUENCE</scope>
    <source>
        <strain evidence="1">CECT 7184</strain>
    </source>
</reference>
<reference evidence="3" key="2">
    <citation type="journal article" date="2019" name="Int. J. Syst. Evol. Microbiol.">
        <title>The Global Catalogue of Microorganisms (GCM) 10K type strain sequencing project: providing services to taxonomists for standard genome sequencing and annotation.</title>
        <authorList>
            <consortium name="The Broad Institute Genomics Platform"/>
            <consortium name="The Broad Institute Genome Sequencing Center for Infectious Disease"/>
            <person name="Wu L."/>
            <person name="Ma J."/>
        </authorList>
    </citation>
    <scope>NUCLEOTIDE SEQUENCE [LARGE SCALE GENOMIC DNA]</scope>
    <source>
        <strain evidence="3">CECT 7184</strain>
    </source>
</reference>
<protein>
    <submittedName>
        <fullName evidence="1">Uncharacterized protein</fullName>
    </submittedName>
</protein>
<accession>A0ABT8CXU7</accession>
<gene>
    <name evidence="1" type="ORF">QW060_15180</name>
    <name evidence="2" type="ORF">QW060_20575</name>
</gene>
<dbReference type="RefSeq" id="WP_290364309.1">
    <property type="nucleotide sequence ID" value="NZ_JAUFQU010000001.1"/>
</dbReference>
<evidence type="ECO:0000313" key="2">
    <source>
        <dbReference type="EMBL" id="MDN3709408.1"/>
    </source>
</evidence>
<organism evidence="1 3">
    <name type="scientific">Paenimyroides ceti</name>
    <dbReference type="NCBI Taxonomy" id="395087"/>
    <lineage>
        <taxon>Bacteria</taxon>
        <taxon>Pseudomonadati</taxon>
        <taxon>Bacteroidota</taxon>
        <taxon>Flavobacteriia</taxon>
        <taxon>Flavobacteriales</taxon>
        <taxon>Flavobacteriaceae</taxon>
        <taxon>Paenimyroides</taxon>
    </lineage>
</organism>
<dbReference type="Gene3D" id="1.10.260.40">
    <property type="entry name" value="lambda repressor-like DNA-binding domains"/>
    <property type="match status" value="1"/>
</dbReference>
<dbReference type="InterPro" id="IPR010982">
    <property type="entry name" value="Lambda_DNA-bd_dom_sf"/>
</dbReference>
<sequence length="228" mass="26283">MNYINQKINAIALKEFKGNNSKFAEFMDTSEANIRNYRSKTLPKLDFIVKLHTKLEISYDWLFSGLYENDDKTYLLTDDIPIEYKKSPLVPLYDTIHKTGESKKVTSQDEHFKNISPVAFINTGDWFPAATATFKYYGNHMKEYPNGCVLALKEIDDSKAIVWGHNYAVLTVDGFFIKRIQKADEANTIVAYSSNEDRSADGNLIYEPIKIPTDRILRYYEVLGYVVK</sequence>
<evidence type="ECO:0000313" key="3">
    <source>
        <dbReference type="Proteomes" id="UP001242368"/>
    </source>
</evidence>
<name>A0ABT8CXU7_9FLAO</name>
<comment type="caution">
    <text evidence="1">The sequence shown here is derived from an EMBL/GenBank/DDBJ whole genome shotgun (WGS) entry which is preliminary data.</text>
</comment>
<dbReference type="Gene3D" id="2.10.109.10">
    <property type="entry name" value="Umud Fragment, subunit A"/>
    <property type="match status" value="1"/>
</dbReference>